<keyword evidence="2" id="KW-0472">Membrane</keyword>
<dbReference type="InterPro" id="IPR021325">
    <property type="entry name" value="CCB2/CCB4"/>
</dbReference>
<dbReference type="PANTHER" id="PTHR34943">
    <property type="match status" value="1"/>
</dbReference>
<feature type="compositionally biased region" description="Basic residues" evidence="1">
    <location>
        <begin position="26"/>
        <end position="35"/>
    </location>
</feature>
<feature type="transmembrane region" description="Helical" evidence="2">
    <location>
        <begin position="97"/>
        <end position="116"/>
    </location>
</feature>
<dbReference type="InterPro" id="IPR044705">
    <property type="entry name" value="CCB4"/>
</dbReference>
<organism evidence="3 4">
    <name type="scientific">Chlorella vulgaris</name>
    <name type="common">Green alga</name>
    <dbReference type="NCBI Taxonomy" id="3077"/>
    <lineage>
        <taxon>Eukaryota</taxon>
        <taxon>Viridiplantae</taxon>
        <taxon>Chlorophyta</taxon>
        <taxon>core chlorophytes</taxon>
        <taxon>Trebouxiophyceae</taxon>
        <taxon>Chlorellales</taxon>
        <taxon>Chlorellaceae</taxon>
        <taxon>Chlorella clade</taxon>
        <taxon>Chlorella</taxon>
    </lineage>
</organism>
<reference evidence="3" key="1">
    <citation type="journal article" date="2019" name="Plant J.">
        <title>Chlorella vulgaris genome assembly and annotation reveals the molecular basis for metabolic acclimation to high light conditions.</title>
        <authorList>
            <person name="Cecchin M."/>
            <person name="Marcolungo L."/>
            <person name="Rossato M."/>
            <person name="Girolomoni L."/>
            <person name="Cosentino E."/>
            <person name="Cuine S."/>
            <person name="Li-Beisson Y."/>
            <person name="Delledonne M."/>
            <person name="Ballottari M."/>
        </authorList>
    </citation>
    <scope>NUCLEOTIDE SEQUENCE</scope>
    <source>
        <strain evidence="3">211/11P</strain>
    </source>
</reference>
<evidence type="ECO:0000313" key="4">
    <source>
        <dbReference type="Proteomes" id="UP001055712"/>
    </source>
</evidence>
<evidence type="ECO:0008006" key="5">
    <source>
        <dbReference type="Google" id="ProtNLM"/>
    </source>
</evidence>
<dbReference type="GO" id="GO:0009507">
    <property type="term" value="C:chloroplast"/>
    <property type="evidence" value="ECO:0007669"/>
    <property type="project" value="TreeGrafter"/>
</dbReference>
<comment type="caution">
    <text evidence="3">The sequence shown here is derived from an EMBL/GenBank/DDBJ whole genome shotgun (WGS) entry which is preliminary data.</text>
</comment>
<reference evidence="3" key="2">
    <citation type="submission" date="2020-11" db="EMBL/GenBank/DDBJ databases">
        <authorList>
            <person name="Cecchin M."/>
            <person name="Marcolungo L."/>
            <person name="Rossato M."/>
            <person name="Girolomoni L."/>
            <person name="Cosentino E."/>
            <person name="Cuine S."/>
            <person name="Li-Beisson Y."/>
            <person name="Delledonne M."/>
            <person name="Ballottari M."/>
        </authorList>
    </citation>
    <scope>NUCLEOTIDE SEQUENCE</scope>
    <source>
        <strain evidence="3">211/11P</strain>
        <tissue evidence="3">Whole cell</tissue>
    </source>
</reference>
<dbReference type="GO" id="GO:0010190">
    <property type="term" value="P:cytochrome b6f complex assembly"/>
    <property type="evidence" value="ECO:0007669"/>
    <property type="project" value="TreeGrafter"/>
</dbReference>
<dbReference type="OrthoDB" id="439612at2759"/>
<feature type="compositionally biased region" description="Polar residues" evidence="1">
    <location>
        <begin position="1"/>
        <end position="24"/>
    </location>
</feature>
<keyword evidence="4" id="KW-1185">Reference proteome</keyword>
<dbReference type="Pfam" id="PF11152">
    <property type="entry name" value="CCB2_CCB4"/>
    <property type="match status" value="1"/>
</dbReference>
<keyword evidence="2" id="KW-0812">Transmembrane</keyword>
<dbReference type="AlphaFoldDB" id="A0A9D4TID1"/>
<feature type="transmembrane region" description="Helical" evidence="2">
    <location>
        <begin position="60"/>
        <end position="85"/>
    </location>
</feature>
<feature type="region of interest" description="Disordered" evidence="1">
    <location>
        <begin position="1"/>
        <end position="42"/>
    </location>
</feature>
<protein>
    <recommendedName>
        <fullName evidence="5">Cofactor assembly of complex C subunit B</fullName>
    </recommendedName>
</protein>
<accession>A0A9D4TID1</accession>
<keyword evidence="2" id="KW-1133">Transmembrane helix</keyword>
<gene>
    <name evidence="3" type="ORF">D9Q98_008651</name>
</gene>
<name>A0A9D4TID1_CHLVU</name>
<dbReference type="PANTHER" id="PTHR34943:SF2">
    <property type="entry name" value="PROTEIN COFACTOR ASSEMBLY OF COMPLEX C SUBUNIT B CCB4, CHLOROPLASTIC"/>
    <property type="match status" value="1"/>
</dbReference>
<evidence type="ECO:0000256" key="1">
    <source>
        <dbReference type="SAM" id="MobiDB-lite"/>
    </source>
</evidence>
<evidence type="ECO:0000313" key="3">
    <source>
        <dbReference type="EMBL" id="KAI3426276.1"/>
    </source>
</evidence>
<dbReference type="EMBL" id="SIDB01000011">
    <property type="protein sequence ID" value="KAI3426276.1"/>
    <property type="molecule type" value="Genomic_DNA"/>
</dbReference>
<proteinExistence type="predicted"/>
<sequence length="280" mass="29397">MLATTGPRSLHSSASANGPLVSNVSHTRRSRRHASRIVTAAAGPPGQEGLVSRFPDAFRALPLVAGAAGIVGVVANRVISGIAPVVSAGSSQSRTDVLVIVISAVLVLTGLQWATLKPRDPVRVELEGEEADWRAQGLPSKLTSELQWVWDAVRSATRTRSLLLFYNGRCLLHAGVAPAGKPLGAAVPGPICQKAMKSGSGNYLANLVLFPGRFEFEGYLPPNCQAALIQPVGPNGVLVLGSDTQRGYTTLDQAWVSAVADKLEVQLERLAPGSGFKQQA</sequence>
<evidence type="ECO:0000256" key="2">
    <source>
        <dbReference type="SAM" id="Phobius"/>
    </source>
</evidence>
<dbReference type="Proteomes" id="UP001055712">
    <property type="component" value="Unassembled WGS sequence"/>
</dbReference>